<name>A0A133KAJ4_HEYCO</name>
<protein>
    <submittedName>
        <fullName evidence="2">Uncharacterized protein</fullName>
    </submittedName>
</protein>
<sequence length="45" mass="5368">MRVPAFFNNGAHKFAKKLIFIFFSFYVNILSIAFIPRKNQHLFFS</sequence>
<feature type="transmembrane region" description="Helical" evidence="1">
    <location>
        <begin position="18"/>
        <end position="35"/>
    </location>
</feature>
<gene>
    <name evidence="2" type="ORF">HMPREF3213_03790</name>
</gene>
<dbReference type="Proteomes" id="UP000070376">
    <property type="component" value="Unassembled WGS sequence"/>
</dbReference>
<evidence type="ECO:0000313" key="2">
    <source>
        <dbReference type="EMBL" id="KWZ76540.1"/>
    </source>
</evidence>
<keyword evidence="1" id="KW-1133">Transmembrane helix</keyword>
<evidence type="ECO:0000256" key="1">
    <source>
        <dbReference type="SAM" id="Phobius"/>
    </source>
</evidence>
<reference evidence="3" key="1">
    <citation type="submission" date="2016-01" db="EMBL/GenBank/DDBJ databases">
        <authorList>
            <person name="Mitreva M."/>
            <person name="Pepin K.H."/>
            <person name="Mihindukulasuriya K.A."/>
            <person name="Fulton R."/>
            <person name="Fronick C."/>
            <person name="O'Laughlin M."/>
            <person name="Miner T."/>
            <person name="Herter B."/>
            <person name="Rosa B.A."/>
            <person name="Cordes M."/>
            <person name="Tomlinson C."/>
            <person name="Wollam A."/>
            <person name="Palsikar V.B."/>
            <person name="Mardis E.R."/>
            <person name="Wilson R.K."/>
        </authorList>
    </citation>
    <scope>NUCLEOTIDE SEQUENCE [LARGE SCALE GENOMIC DNA]</scope>
    <source>
        <strain evidence="3">GED7749B</strain>
    </source>
</reference>
<organism evidence="2 3">
    <name type="scientific">Heyndrickxia coagulans</name>
    <name type="common">Weizmannia coagulans</name>
    <dbReference type="NCBI Taxonomy" id="1398"/>
    <lineage>
        <taxon>Bacteria</taxon>
        <taxon>Bacillati</taxon>
        <taxon>Bacillota</taxon>
        <taxon>Bacilli</taxon>
        <taxon>Bacillales</taxon>
        <taxon>Bacillaceae</taxon>
        <taxon>Heyndrickxia</taxon>
    </lineage>
</organism>
<dbReference type="EMBL" id="LRPN01000197">
    <property type="protein sequence ID" value="KWZ76540.1"/>
    <property type="molecule type" value="Genomic_DNA"/>
</dbReference>
<proteinExistence type="predicted"/>
<keyword evidence="1" id="KW-0812">Transmembrane</keyword>
<keyword evidence="1" id="KW-0472">Membrane</keyword>
<dbReference type="AlphaFoldDB" id="A0A133KAJ4"/>
<comment type="caution">
    <text evidence="2">The sequence shown here is derived from an EMBL/GenBank/DDBJ whole genome shotgun (WGS) entry which is preliminary data.</text>
</comment>
<accession>A0A133KAJ4</accession>
<evidence type="ECO:0000313" key="3">
    <source>
        <dbReference type="Proteomes" id="UP000070376"/>
    </source>
</evidence>
<dbReference type="PATRIC" id="fig|1398.22.peg.3794"/>